<keyword evidence="3" id="KW-1185">Reference proteome</keyword>
<comment type="caution">
    <text evidence="2">The sequence shown here is derived from an EMBL/GenBank/DDBJ whole genome shotgun (WGS) entry which is preliminary data.</text>
</comment>
<evidence type="ECO:0000313" key="2">
    <source>
        <dbReference type="EMBL" id="KID62005.1"/>
    </source>
</evidence>
<feature type="region of interest" description="Disordered" evidence="1">
    <location>
        <begin position="202"/>
        <end position="234"/>
    </location>
</feature>
<protein>
    <submittedName>
        <fullName evidence="2">Uncharacterized protein</fullName>
    </submittedName>
</protein>
<reference evidence="2 3" key="1">
    <citation type="journal article" date="2014" name="Proc. Natl. Acad. Sci. U.S.A.">
        <title>Trajectory and genomic determinants of fungal-pathogen speciation and host adaptation.</title>
        <authorList>
            <person name="Hu X."/>
            <person name="Xiao G."/>
            <person name="Zheng P."/>
            <person name="Shang Y."/>
            <person name="Su Y."/>
            <person name="Zhang X."/>
            <person name="Liu X."/>
            <person name="Zhan S."/>
            <person name="St Leger R.J."/>
            <person name="Wang C."/>
        </authorList>
    </citation>
    <scope>NUCLEOTIDE SEQUENCE [LARGE SCALE GENOMIC DNA]</scope>
    <source>
        <strain evidence="2 3">ARSEF 549</strain>
    </source>
</reference>
<dbReference type="Proteomes" id="UP000031186">
    <property type="component" value="Unassembled WGS sequence"/>
</dbReference>
<dbReference type="OrthoDB" id="4941242at2759"/>
<feature type="non-terminal residue" evidence="2">
    <location>
        <position position="1"/>
    </location>
</feature>
<gene>
    <name evidence="2" type="ORF">MAN_08684</name>
</gene>
<evidence type="ECO:0000313" key="3">
    <source>
        <dbReference type="Proteomes" id="UP000031186"/>
    </source>
</evidence>
<evidence type="ECO:0000256" key="1">
    <source>
        <dbReference type="SAM" id="MobiDB-lite"/>
    </source>
</evidence>
<dbReference type="AlphaFoldDB" id="A0A0B4EIR8"/>
<dbReference type="HOGENOM" id="CLU_1230200_0_0_1"/>
<dbReference type="EMBL" id="AZNF01000013">
    <property type="protein sequence ID" value="KID62005.1"/>
    <property type="molecule type" value="Genomic_DNA"/>
</dbReference>
<proteinExistence type="predicted"/>
<dbReference type="VEuPathDB" id="FungiDB:MAN_08684"/>
<organism evidence="2 3">
    <name type="scientific">Metarhizium anisopliae (strain ARSEF 549)</name>
    <dbReference type="NCBI Taxonomy" id="3151832"/>
    <lineage>
        <taxon>Eukaryota</taxon>
        <taxon>Fungi</taxon>
        <taxon>Dikarya</taxon>
        <taxon>Ascomycota</taxon>
        <taxon>Pezizomycotina</taxon>
        <taxon>Sordariomycetes</taxon>
        <taxon>Hypocreomycetidae</taxon>
        <taxon>Hypocreales</taxon>
        <taxon>Clavicipitaceae</taxon>
        <taxon>Metarhizium</taxon>
    </lineage>
</organism>
<accession>A0A0B4EIR8</accession>
<sequence>MSFYFQPPVFAVQPTTCVQPVVWAPAPAVVPAYYTTVVQPVPVPAPAVVYATPPVIQVYTAPPMVSAAALPESQRPGLRVRIIFYGHGPGREAPRSLWCRAADATYPAVPTGSRLRDDIARLAELQNLAQGWRHARIVVAAPGSAAPVIAAELGPVLNDDVVRVLELQRDAGADEDAADAERKGVLQTSLASGQGVFLTVCMDDEPGAGPSAPSSSSGGHVGDGDAAPLLSADV</sequence>
<feature type="compositionally biased region" description="Low complexity" evidence="1">
    <location>
        <begin position="207"/>
        <end position="218"/>
    </location>
</feature>
<name>A0A0B4EIR8_METAF</name>